<keyword evidence="4 9" id="KW-0949">S-adenosyl-L-methionine</keyword>
<dbReference type="Proteomes" id="UP000886741">
    <property type="component" value="Unassembled WGS sequence"/>
</dbReference>
<dbReference type="GO" id="GO:0051539">
    <property type="term" value="F:4 iron, 4 sulfur cluster binding"/>
    <property type="evidence" value="ECO:0007669"/>
    <property type="project" value="UniProtKB-UniRule"/>
</dbReference>
<dbReference type="GO" id="GO:0046872">
    <property type="term" value="F:metal ion binding"/>
    <property type="evidence" value="ECO:0007669"/>
    <property type="project" value="UniProtKB-UniRule"/>
</dbReference>
<dbReference type="PANTHER" id="PTHR13932:SF5">
    <property type="entry name" value="RADICAL S-ADENOSYL METHIONINE DOMAIN-CONTAINING PROTEIN 1, MITOCHONDRIAL"/>
    <property type="match status" value="1"/>
</dbReference>
<feature type="domain" description="Radical SAM core" evidence="10">
    <location>
        <begin position="1"/>
        <end position="235"/>
    </location>
</feature>
<evidence type="ECO:0000259" key="10">
    <source>
        <dbReference type="PROSITE" id="PS51918"/>
    </source>
</evidence>
<proteinExistence type="inferred from homology"/>
<dbReference type="AlphaFoldDB" id="A0A9D1JSP7"/>
<accession>A0A9D1JSP7</accession>
<protein>
    <recommendedName>
        <fullName evidence="2 9">Heme chaperone HemW</fullName>
    </recommendedName>
</protein>
<evidence type="ECO:0000256" key="1">
    <source>
        <dbReference type="ARBA" id="ARBA00006100"/>
    </source>
</evidence>
<dbReference type="EMBL" id="DVJJ01000053">
    <property type="protein sequence ID" value="HIS64416.1"/>
    <property type="molecule type" value="Genomic_DNA"/>
</dbReference>
<dbReference type="SFLD" id="SFLDG01065">
    <property type="entry name" value="anaerobic_coproporphyrinogen-I"/>
    <property type="match status" value="1"/>
</dbReference>
<dbReference type="SFLD" id="SFLDF00562">
    <property type="entry name" value="HemN-like__clustered_with_heat"/>
    <property type="match status" value="1"/>
</dbReference>
<evidence type="ECO:0000256" key="4">
    <source>
        <dbReference type="ARBA" id="ARBA00022691"/>
    </source>
</evidence>
<dbReference type="PANTHER" id="PTHR13932">
    <property type="entry name" value="COPROPORPHYRINIGEN III OXIDASE"/>
    <property type="match status" value="1"/>
</dbReference>
<dbReference type="GO" id="GO:0005737">
    <property type="term" value="C:cytoplasm"/>
    <property type="evidence" value="ECO:0007669"/>
    <property type="project" value="UniProtKB-SubCell"/>
</dbReference>
<reference evidence="11" key="2">
    <citation type="journal article" date="2021" name="PeerJ">
        <title>Extensive microbial diversity within the chicken gut microbiome revealed by metagenomics and culture.</title>
        <authorList>
            <person name="Gilroy R."/>
            <person name="Ravi A."/>
            <person name="Getino M."/>
            <person name="Pursley I."/>
            <person name="Horton D.L."/>
            <person name="Alikhan N.F."/>
            <person name="Baker D."/>
            <person name="Gharbi K."/>
            <person name="Hall N."/>
            <person name="Watson M."/>
            <person name="Adriaenssens E.M."/>
            <person name="Foster-Nyarko E."/>
            <person name="Jarju S."/>
            <person name="Secka A."/>
            <person name="Antonio M."/>
            <person name="Oren A."/>
            <person name="Chaudhuri R.R."/>
            <person name="La Ragione R."/>
            <person name="Hildebrand F."/>
            <person name="Pallen M.J."/>
        </authorList>
    </citation>
    <scope>NUCLEOTIDE SEQUENCE</scope>
    <source>
        <strain evidence="11">ChiBcec16-1751</strain>
    </source>
</reference>
<gene>
    <name evidence="11" type="primary">hemW</name>
    <name evidence="11" type="ORF">IAA83_03470</name>
</gene>
<evidence type="ECO:0000256" key="3">
    <source>
        <dbReference type="ARBA" id="ARBA00022617"/>
    </source>
</evidence>
<evidence type="ECO:0000313" key="11">
    <source>
        <dbReference type="EMBL" id="HIS64416.1"/>
    </source>
</evidence>
<dbReference type="PROSITE" id="PS51918">
    <property type="entry name" value="RADICAL_SAM"/>
    <property type="match status" value="1"/>
</dbReference>
<dbReference type="GO" id="GO:0004109">
    <property type="term" value="F:coproporphyrinogen oxidase activity"/>
    <property type="evidence" value="ECO:0007669"/>
    <property type="project" value="InterPro"/>
</dbReference>
<comment type="similarity">
    <text evidence="1">Belongs to the anaerobic coproporphyrinogen-III oxidase family. HemW subfamily.</text>
</comment>
<evidence type="ECO:0000256" key="9">
    <source>
        <dbReference type="RuleBase" id="RU364116"/>
    </source>
</evidence>
<dbReference type="Gene3D" id="3.20.20.70">
    <property type="entry name" value="Aldolase class I"/>
    <property type="match status" value="1"/>
</dbReference>
<reference evidence="11" key="1">
    <citation type="submission" date="2020-10" db="EMBL/GenBank/DDBJ databases">
        <authorList>
            <person name="Gilroy R."/>
        </authorList>
    </citation>
    <scope>NUCLEOTIDE SEQUENCE</scope>
    <source>
        <strain evidence="11">ChiBcec16-1751</strain>
    </source>
</reference>
<dbReference type="InterPro" id="IPR010723">
    <property type="entry name" value="HemN_C"/>
</dbReference>
<keyword evidence="9" id="KW-0004">4Fe-4S</keyword>
<evidence type="ECO:0000313" key="12">
    <source>
        <dbReference type="Proteomes" id="UP000886741"/>
    </source>
</evidence>
<keyword evidence="6 9" id="KW-0408">Iron</keyword>
<dbReference type="NCBIfam" id="TIGR00539">
    <property type="entry name" value="hemN_rel"/>
    <property type="match status" value="1"/>
</dbReference>
<keyword evidence="7 9" id="KW-0411">Iron-sulfur</keyword>
<keyword evidence="3 9" id="KW-0349">Heme</keyword>
<dbReference type="InterPro" id="IPR006638">
    <property type="entry name" value="Elp3/MiaA/NifB-like_rSAM"/>
</dbReference>
<comment type="subcellular location">
    <subcellularLocation>
        <location evidence="9">Cytoplasm</location>
    </subcellularLocation>
</comment>
<dbReference type="InterPro" id="IPR058240">
    <property type="entry name" value="rSAM_sf"/>
</dbReference>
<comment type="caution">
    <text evidence="11">The sequence shown here is derived from an EMBL/GenBank/DDBJ whole genome shotgun (WGS) entry which is preliminary data.</text>
</comment>
<dbReference type="SFLD" id="SFLDF00288">
    <property type="entry name" value="HemN-like__clustered_with_nucl"/>
    <property type="match status" value="1"/>
</dbReference>
<evidence type="ECO:0000256" key="6">
    <source>
        <dbReference type="ARBA" id="ARBA00023004"/>
    </source>
</evidence>
<dbReference type="InterPro" id="IPR007197">
    <property type="entry name" value="rSAM"/>
</dbReference>
<organism evidence="11 12">
    <name type="scientific">Candidatus Avoscillospira avistercoris</name>
    <dbReference type="NCBI Taxonomy" id="2840707"/>
    <lineage>
        <taxon>Bacteria</taxon>
        <taxon>Bacillati</taxon>
        <taxon>Bacillota</taxon>
        <taxon>Clostridia</taxon>
        <taxon>Eubacteriales</taxon>
        <taxon>Oscillospiraceae</taxon>
        <taxon>Oscillospiraceae incertae sedis</taxon>
        <taxon>Candidatus Avoscillospira</taxon>
    </lineage>
</organism>
<dbReference type="Pfam" id="PF06969">
    <property type="entry name" value="HemN_C"/>
    <property type="match status" value="1"/>
</dbReference>
<evidence type="ECO:0000256" key="7">
    <source>
        <dbReference type="ARBA" id="ARBA00023014"/>
    </source>
</evidence>
<keyword evidence="9" id="KW-0963">Cytoplasm</keyword>
<dbReference type="SMART" id="SM00729">
    <property type="entry name" value="Elp3"/>
    <property type="match status" value="1"/>
</dbReference>
<evidence type="ECO:0000256" key="8">
    <source>
        <dbReference type="ARBA" id="ARBA00023186"/>
    </source>
</evidence>
<dbReference type="Pfam" id="PF04055">
    <property type="entry name" value="Radical_SAM"/>
    <property type="match status" value="1"/>
</dbReference>
<evidence type="ECO:0000256" key="5">
    <source>
        <dbReference type="ARBA" id="ARBA00022723"/>
    </source>
</evidence>
<sequence length="391" mass="44204">MEKTLGVYVHIPFCRSKCEYCDFYSLGGGRSKELMDRYLHALILHIRETAALAPDYLVDSVYFGGGTPSFFGADGLKRILAEIRKRFNMDRECEVTFEANPESVNAMTLHKLRSAGFNRMSLGVQNEADEVLKALGRPHTYEQAVFAVENARKAGFENISLDLMYGLPNQTREKWMQTLRTVLDLRPDHLSCYGLKVEPGTPLYTYYESANLPDDDTQADMYLYAVETLENFGYAQYEISNYAREGMACRHNLKYWTGGEYIGFGPSASSDFAGKRFTAAASLETYLKGVHGGGVILSECETIAPRERAGEYLMLRLRTSQGINGDEYESRFLLPFDILEKGMRFYAEKGLAVCEEGCWHLTPKGFLLSNRIIGGLLELQERSQPLTRRGR</sequence>
<keyword evidence="5 9" id="KW-0479">Metal-binding</keyword>
<dbReference type="SUPFAM" id="SSF102114">
    <property type="entry name" value="Radical SAM enzymes"/>
    <property type="match status" value="1"/>
</dbReference>
<dbReference type="GO" id="GO:0006779">
    <property type="term" value="P:porphyrin-containing compound biosynthetic process"/>
    <property type="evidence" value="ECO:0007669"/>
    <property type="project" value="InterPro"/>
</dbReference>
<keyword evidence="8 9" id="KW-0143">Chaperone</keyword>
<dbReference type="SFLD" id="SFLDG01082">
    <property type="entry name" value="B12-binding_domain_containing"/>
    <property type="match status" value="1"/>
</dbReference>
<dbReference type="SFLD" id="SFLDS00029">
    <property type="entry name" value="Radical_SAM"/>
    <property type="match status" value="1"/>
</dbReference>
<dbReference type="InterPro" id="IPR013785">
    <property type="entry name" value="Aldolase_TIM"/>
</dbReference>
<comment type="function">
    <text evidence="9">Probably acts as a heme chaperone, transferring heme to an unknown acceptor. Binds one molecule of heme per monomer, possibly covalently. Binds 1 [4Fe-4S] cluster. The cluster is coordinated with 3 cysteines and an exchangeable S-adenosyl-L-methionine.</text>
</comment>
<name>A0A9D1JSP7_9FIRM</name>
<evidence type="ECO:0000256" key="2">
    <source>
        <dbReference type="ARBA" id="ARBA00017228"/>
    </source>
</evidence>
<dbReference type="InterPro" id="IPR004559">
    <property type="entry name" value="HemW-like"/>
</dbReference>
<dbReference type="InterPro" id="IPR034505">
    <property type="entry name" value="Coproporphyrinogen-III_oxidase"/>
</dbReference>